<evidence type="ECO:0000256" key="1">
    <source>
        <dbReference type="SAM" id="Coils"/>
    </source>
</evidence>
<sequence length="115" mass="13657">MSNFTDGLRKNIREFPDFPEHLRDLFEADILRACESLEATEAENTQLQAEVGRSREALNWLLEEYHFLSRKMTEINNIVQPLWGELSERRNDYQLVEKFIERIQEEGLEQTLKGE</sequence>
<dbReference type="EMBL" id="LAZR01023330">
    <property type="protein sequence ID" value="KKL78871.1"/>
    <property type="molecule type" value="Genomic_DNA"/>
</dbReference>
<comment type="caution">
    <text evidence="2">The sequence shown here is derived from an EMBL/GenBank/DDBJ whole genome shotgun (WGS) entry which is preliminary data.</text>
</comment>
<feature type="coiled-coil region" evidence="1">
    <location>
        <begin position="30"/>
        <end position="57"/>
    </location>
</feature>
<keyword evidence="1" id="KW-0175">Coiled coil</keyword>
<organism evidence="2">
    <name type="scientific">marine sediment metagenome</name>
    <dbReference type="NCBI Taxonomy" id="412755"/>
    <lineage>
        <taxon>unclassified sequences</taxon>
        <taxon>metagenomes</taxon>
        <taxon>ecological metagenomes</taxon>
    </lineage>
</organism>
<reference evidence="2" key="1">
    <citation type="journal article" date="2015" name="Nature">
        <title>Complex archaea that bridge the gap between prokaryotes and eukaryotes.</title>
        <authorList>
            <person name="Spang A."/>
            <person name="Saw J.H."/>
            <person name="Jorgensen S.L."/>
            <person name="Zaremba-Niedzwiedzka K."/>
            <person name="Martijn J."/>
            <person name="Lind A.E."/>
            <person name="van Eijk R."/>
            <person name="Schleper C."/>
            <person name="Guy L."/>
            <person name="Ettema T.J."/>
        </authorList>
    </citation>
    <scope>NUCLEOTIDE SEQUENCE</scope>
</reference>
<accession>A0A0F9FK78</accession>
<gene>
    <name evidence="2" type="ORF">LCGC14_2020510</name>
</gene>
<evidence type="ECO:0000313" key="2">
    <source>
        <dbReference type="EMBL" id="KKL78871.1"/>
    </source>
</evidence>
<dbReference type="AlphaFoldDB" id="A0A0F9FK78"/>
<name>A0A0F9FK78_9ZZZZ</name>
<proteinExistence type="predicted"/>
<protein>
    <submittedName>
        <fullName evidence="2">Uncharacterized protein</fullName>
    </submittedName>
</protein>